<dbReference type="CDD" id="cd04181">
    <property type="entry name" value="NTP_transferase"/>
    <property type="match status" value="1"/>
</dbReference>
<reference evidence="10 11" key="1">
    <citation type="submission" date="2019-08" db="EMBL/GenBank/DDBJ databases">
        <title>Genomic characterization of a novel candidate phylum (ARYD3) from a high temperature, high salinity tertiary oil reservoir in north central Oklahoma, USA.</title>
        <authorList>
            <person name="Youssef N.H."/>
            <person name="Yadav A."/>
            <person name="Elshahed M.S."/>
        </authorList>
    </citation>
    <scope>NUCLEOTIDE SEQUENCE [LARGE SCALE GENOMIC DNA]</scope>
    <source>
        <strain evidence="10">ARYD1</strain>
    </source>
</reference>
<dbReference type="Pfam" id="PF02879">
    <property type="entry name" value="PGM_PMM_II"/>
    <property type="match status" value="1"/>
</dbReference>
<dbReference type="Gene3D" id="3.90.550.10">
    <property type="entry name" value="Spore Coat Polysaccharide Biosynthesis Protein SpsA, Chain A"/>
    <property type="match status" value="1"/>
</dbReference>
<evidence type="ECO:0000256" key="5">
    <source>
        <dbReference type="ARBA" id="ARBA00022917"/>
    </source>
</evidence>
<dbReference type="InterPro" id="IPR011004">
    <property type="entry name" value="Trimer_LpxA-like_sf"/>
</dbReference>
<protein>
    <submittedName>
        <fullName evidence="10">NTP transferase domain-containing protein</fullName>
    </submittedName>
</protein>
<dbReference type="SUPFAM" id="SSF53738">
    <property type="entry name" value="Phosphoglucomutase, first 3 domains"/>
    <property type="match status" value="2"/>
</dbReference>
<evidence type="ECO:0000259" key="9">
    <source>
        <dbReference type="Pfam" id="PF25084"/>
    </source>
</evidence>
<dbReference type="Pfam" id="PF25084">
    <property type="entry name" value="LbH_EIF2B"/>
    <property type="match status" value="1"/>
</dbReference>
<organism evidence="10 11">
    <name type="scientific">Flexistipes sinusarabici</name>
    <dbReference type="NCBI Taxonomy" id="2352"/>
    <lineage>
        <taxon>Bacteria</taxon>
        <taxon>Pseudomonadati</taxon>
        <taxon>Deferribacterota</taxon>
        <taxon>Deferribacteres</taxon>
        <taxon>Deferribacterales</taxon>
        <taxon>Flexistipitaceae</taxon>
        <taxon>Flexistipes</taxon>
    </lineage>
</organism>
<dbReference type="GO" id="GO:0016740">
    <property type="term" value="F:transferase activity"/>
    <property type="evidence" value="ECO:0007669"/>
    <property type="project" value="UniProtKB-KW"/>
</dbReference>
<feature type="domain" description="EIF2B subunit epsilon/gamma LbH" evidence="9">
    <location>
        <begin position="263"/>
        <end position="349"/>
    </location>
</feature>
<dbReference type="InterPro" id="IPR016055">
    <property type="entry name" value="A-D-PHexomutase_a/b/a-I/II/III"/>
</dbReference>
<dbReference type="InterPro" id="IPR005844">
    <property type="entry name" value="A-D-PHexomutase_a/b/a-I"/>
</dbReference>
<keyword evidence="3" id="KW-0963">Cytoplasm</keyword>
<dbReference type="Gene3D" id="2.160.10.10">
    <property type="entry name" value="Hexapeptide repeat proteins"/>
    <property type="match status" value="1"/>
</dbReference>
<feature type="domain" description="Alpha-D-phosphohexomutase alpha/beta/alpha" evidence="8">
    <location>
        <begin position="533"/>
        <end position="629"/>
    </location>
</feature>
<sequence>MKAVIMAGGFGTRIQPLSSSKTKPMLPVVNLPMIEHVINAVKKGGITELVILLYFKPEMIRNYFGDGSEFGVNIKYVLPEEDFGTAGAVKQAGEYLDDVFLVVSGDLITDFHIDEIVHFHNNKNSAATICLTSVEDPLQFGVVITDKTGKILRFLEKPGWGEVFSDTINTGIYVLEPEILDYIPQNKVFDFSKDLFPLLMSKDITLYGYKASGYWRDVGNPSSYRETVMDILRGKADISIPGKLLEYQNSLFYSSGSYSCEDVLLEGVVVFGNNVYIGGKSEIINSCIGSNVSIGNNVAISESIIWDNIDIGDNCILDNCVICDNVILGKNVYMKNGGIVAENTEVGDFVVFEKDILVWPDKQIEEDSILSSNLIWGDKWKKSIFEGGKVSALTNVELSPELAAKLGAAVGSILPNNCYVVVSRDYHTASRMLKLSFLGGLLSAGVNAYDLRMSSLPLAKLQMSLKGAEMGIHFRQSGTHDKFAEILFMQKTGIPIDAPIEENIERVYFRESFRRAHHEDIGEIVDVTDSHDVYIKNQAEKIHTEQLKLKKLKLVVDLFNGTTTGIFPRLLNMLGMDTIILNAYRDQKKLAKSYRNINNSIEEIEKIVVTLNADLGLIIFQNGEKFRLVTSSDGALNTVSTVFLILKMVDMTTEKKMKAYLPVMLPNVLDRELKNIRVERGKSVGVKPEVIQEYDLYVDAEFNIAFTSYSFCPDAMYNVVKILEMLSSLEMSVENVLAMIPDFYFSHNVISCPFNKKGTVMRKMSEYSENLETFFMEGIKIRYNDQDVSVILIPDQYSANLHLYVESGNKDTDSDFALNLKEKIYKWIQE</sequence>
<dbReference type="Proteomes" id="UP000323337">
    <property type="component" value="Unassembled WGS sequence"/>
</dbReference>
<dbReference type="PANTHER" id="PTHR22572">
    <property type="entry name" value="SUGAR-1-PHOSPHATE GUANYL TRANSFERASE"/>
    <property type="match status" value="1"/>
</dbReference>
<dbReference type="InterPro" id="IPR005845">
    <property type="entry name" value="A-D-PHexomutase_a/b/a-II"/>
</dbReference>
<dbReference type="EMBL" id="VSIV01000181">
    <property type="protein sequence ID" value="TYB33171.1"/>
    <property type="molecule type" value="Genomic_DNA"/>
</dbReference>
<name>A0A5D0MNW3_FLESI</name>
<comment type="caution">
    <text evidence="10">The sequence shown here is derived from an EMBL/GenBank/DDBJ whole genome shotgun (WGS) entry which is preliminary data.</text>
</comment>
<dbReference type="GO" id="GO:0005975">
    <property type="term" value="P:carbohydrate metabolic process"/>
    <property type="evidence" value="ECO:0007669"/>
    <property type="project" value="InterPro"/>
</dbReference>
<dbReference type="Gene3D" id="3.40.120.10">
    <property type="entry name" value="Alpha-D-Glucose-1,6-Bisphosphate, subunit A, domain 3"/>
    <property type="match status" value="3"/>
</dbReference>
<dbReference type="SUPFAM" id="SSF51161">
    <property type="entry name" value="Trimeric LpxA-like enzymes"/>
    <property type="match status" value="1"/>
</dbReference>
<keyword evidence="4" id="KW-0396">Initiation factor</keyword>
<evidence type="ECO:0000259" key="7">
    <source>
        <dbReference type="Pfam" id="PF02878"/>
    </source>
</evidence>
<dbReference type="AlphaFoldDB" id="A0A5D0MNW3"/>
<dbReference type="InterPro" id="IPR050486">
    <property type="entry name" value="Mannose-1P_guanyltransferase"/>
</dbReference>
<dbReference type="Pfam" id="PF00483">
    <property type="entry name" value="NTP_transferase"/>
    <property type="match status" value="1"/>
</dbReference>
<dbReference type="InterPro" id="IPR056764">
    <property type="entry name" value="LbH_EIF2B3/5"/>
</dbReference>
<evidence type="ECO:0000256" key="4">
    <source>
        <dbReference type="ARBA" id="ARBA00022540"/>
    </source>
</evidence>
<evidence type="ECO:0000313" key="11">
    <source>
        <dbReference type="Proteomes" id="UP000323337"/>
    </source>
</evidence>
<evidence type="ECO:0000256" key="1">
    <source>
        <dbReference type="ARBA" id="ARBA00004514"/>
    </source>
</evidence>
<feature type="domain" description="Nucleotidyl transferase" evidence="6">
    <location>
        <begin position="2"/>
        <end position="232"/>
    </location>
</feature>
<keyword evidence="5" id="KW-0648">Protein biosynthesis</keyword>
<comment type="similarity">
    <text evidence="2">Belongs to the phosphohexose mutase family.</text>
</comment>
<proteinExistence type="inferred from homology"/>
<evidence type="ECO:0000256" key="2">
    <source>
        <dbReference type="ARBA" id="ARBA00010231"/>
    </source>
</evidence>
<accession>A0A5D0MNW3</accession>
<dbReference type="RefSeq" id="WP_303701308.1">
    <property type="nucleotide sequence ID" value="NZ_VSIV01000181.1"/>
</dbReference>
<dbReference type="SUPFAM" id="SSF53448">
    <property type="entry name" value="Nucleotide-diphospho-sugar transferases"/>
    <property type="match status" value="1"/>
</dbReference>
<evidence type="ECO:0000259" key="6">
    <source>
        <dbReference type="Pfam" id="PF00483"/>
    </source>
</evidence>
<evidence type="ECO:0000256" key="3">
    <source>
        <dbReference type="ARBA" id="ARBA00022490"/>
    </source>
</evidence>
<gene>
    <name evidence="10" type="ORF">FXF49_07640</name>
</gene>
<comment type="subcellular location">
    <subcellularLocation>
        <location evidence="1">Cytoplasm</location>
        <location evidence="1">Cytosol</location>
    </subcellularLocation>
</comment>
<dbReference type="Pfam" id="PF02878">
    <property type="entry name" value="PGM_PMM_I"/>
    <property type="match status" value="1"/>
</dbReference>
<dbReference type="GO" id="GO:0016868">
    <property type="term" value="F:intramolecular phosphotransferase activity"/>
    <property type="evidence" value="ECO:0007669"/>
    <property type="project" value="InterPro"/>
</dbReference>
<evidence type="ECO:0000259" key="8">
    <source>
        <dbReference type="Pfam" id="PF02879"/>
    </source>
</evidence>
<keyword evidence="10" id="KW-0808">Transferase</keyword>
<dbReference type="InterPro" id="IPR029044">
    <property type="entry name" value="Nucleotide-diphossugar_trans"/>
</dbReference>
<evidence type="ECO:0000313" key="10">
    <source>
        <dbReference type="EMBL" id="TYB33171.1"/>
    </source>
</evidence>
<feature type="domain" description="Alpha-D-phosphohexomutase alpha/beta/alpha" evidence="7">
    <location>
        <begin position="388"/>
        <end position="514"/>
    </location>
</feature>
<dbReference type="InterPro" id="IPR005835">
    <property type="entry name" value="NTP_transferase_dom"/>
</dbReference>